<feature type="signal peptide" evidence="6">
    <location>
        <begin position="1"/>
        <end position="17"/>
    </location>
</feature>
<evidence type="ECO:0000313" key="8">
    <source>
        <dbReference type="EMBL" id="SMX28624.1"/>
    </source>
</evidence>
<dbReference type="Pfam" id="PF00639">
    <property type="entry name" value="Rotamase"/>
    <property type="match status" value="1"/>
</dbReference>
<dbReference type="Gene3D" id="3.10.50.40">
    <property type="match status" value="1"/>
</dbReference>
<feature type="chain" id="PRO_5012624548" description="Parvulin-like PPIase" evidence="6">
    <location>
        <begin position="18"/>
        <end position="409"/>
    </location>
</feature>
<gene>
    <name evidence="8" type="primary">surA</name>
    <name evidence="8" type="ORF">TRP8649_02749</name>
</gene>
<dbReference type="InterPro" id="IPR046357">
    <property type="entry name" value="PPIase_dom_sf"/>
</dbReference>
<reference evidence="9" key="1">
    <citation type="submission" date="2017-05" db="EMBL/GenBank/DDBJ databases">
        <authorList>
            <person name="Rodrigo-Torres L."/>
            <person name="Arahal R. D."/>
            <person name="Lucena T."/>
        </authorList>
    </citation>
    <scope>NUCLEOTIDE SEQUENCE [LARGE SCALE GENOMIC DNA]</scope>
    <source>
        <strain evidence="9">CECT 8649</strain>
    </source>
</reference>
<dbReference type="PROSITE" id="PS50198">
    <property type="entry name" value="PPIC_PPIASE_2"/>
    <property type="match status" value="1"/>
</dbReference>
<dbReference type="OrthoDB" id="9791746at2"/>
<keyword evidence="9" id="KW-1185">Reference proteome</keyword>
<dbReference type="InterPro" id="IPR027304">
    <property type="entry name" value="Trigger_fact/SurA_dom_sf"/>
</dbReference>
<evidence type="ECO:0000256" key="2">
    <source>
        <dbReference type="ARBA" id="ARBA00022729"/>
    </source>
</evidence>
<accession>A0A238JEI9</accession>
<evidence type="ECO:0000256" key="3">
    <source>
        <dbReference type="ARBA" id="ARBA00030642"/>
    </source>
</evidence>
<dbReference type="EMBL" id="FXXP01000002">
    <property type="protein sequence ID" value="SMX28624.1"/>
    <property type="molecule type" value="Genomic_DNA"/>
</dbReference>
<dbReference type="Proteomes" id="UP000225972">
    <property type="component" value="Unassembled WGS sequence"/>
</dbReference>
<keyword evidence="5" id="KW-0697">Rotamase</keyword>
<keyword evidence="2 6" id="KW-0732">Signal</keyword>
<protein>
    <recommendedName>
        <fullName evidence="1">Parvulin-like PPIase</fullName>
    </recommendedName>
    <alternativeName>
        <fullName evidence="3">Peptidyl-prolyl cis-trans isomerase plp</fullName>
    </alternativeName>
    <alternativeName>
        <fullName evidence="4">Rotamase plp</fullName>
    </alternativeName>
</protein>
<dbReference type="SUPFAM" id="SSF109998">
    <property type="entry name" value="Triger factor/SurA peptide-binding domain-like"/>
    <property type="match status" value="1"/>
</dbReference>
<dbReference type="InterPro" id="IPR000297">
    <property type="entry name" value="PPIase_PpiC"/>
</dbReference>
<dbReference type="PANTHER" id="PTHR47637:SF1">
    <property type="entry name" value="CHAPERONE SURA"/>
    <property type="match status" value="1"/>
</dbReference>
<dbReference type="SUPFAM" id="SSF54534">
    <property type="entry name" value="FKBP-like"/>
    <property type="match status" value="1"/>
</dbReference>
<dbReference type="Gene3D" id="1.10.4030.10">
    <property type="entry name" value="Porin chaperone SurA, peptide-binding domain"/>
    <property type="match status" value="1"/>
</dbReference>
<sequence>MRPLTRFLSSFAPIAFAAAMSLTPATLPAQGLFSPAIIVNEQVVTGYELQQRATMLKLLRAPGDPQKLAREQLIDDRLRLQAASDAGIRPTREEILDGMEEFAGRANLSREEFIQALGSAGVEEQTFRDFVLAGLSWRMLVQQRFAGRSTVSEAEVDRALSSGGSNNVRVLISEIIMPVPPRQEAQIQERARRISELTSPSAFSAQARRFSATSTRGNGGRMPWRDLSELPAPLRPLLLGLKPGEVTDPIPLQGAIALFQLRDIEEGSYSAPEIASVEYAAYYMPGGRSDDTLAKARVLKSKVDRCDDLYGIAKGQPEEVLQRDTLPPSEIPTDVAYELSKLDPGEVSTALTRADGQTLVFLMLCGRTNTISEDADRDQVTLGLRNKRVANLADGYLAQLRADARIIEK</sequence>
<evidence type="ECO:0000256" key="6">
    <source>
        <dbReference type="SAM" id="SignalP"/>
    </source>
</evidence>
<feature type="domain" description="PpiC" evidence="7">
    <location>
        <begin position="167"/>
        <end position="263"/>
    </location>
</feature>
<organism evidence="8 9">
    <name type="scientific">Pelagimonas phthalicica</name>
    <dbReference type="NCBI Taxonomy" id="1037362"/>
    <lineage>
        <taxon>Bacteria</taxon>
        <taxon>Pseudomonadati</taxon>
        <taxon>Pseudomonadota</taxon>
        <taxon>Alphaproteobacteria</taxon>
        <taxon>Rhodobacterales</taxon>
        <taxon>Roseobacteraceae</taxon>
        <taxon>Pelagimonas</taxon>
    </lineage>
</organism>
<evidence type="ECO:0000313" key="9">
    <source>
        <dbReference type="Proteomes" id="UP000225972"/>
    </source>
</evidence>
<proteinExistence type="predicted"/>
<name>A0A238JEI9_9RHOB</name>
<dbReference type="PANTHER" id="PTHR47637">
    <property type="entry name" value="CHAPERONE SURA"/>
    <property type="match status" value="1"/>
</dbReference>
<dbReference type="RefSeq" id="WP_099246096.1">
    <property type="nucleotide sequence ID" value="NZ_FXXP01000002.1"/>
</dbReference>
<evidence type="ECO:0000256" key="5">
    <source>
        <dbReference type="PROSITE-ProRule" id="PRU00278"/>
    </source>
</evidence>
<evidence type="ECO:0000259" key="7">
    <source>
        <dbReference type="PROSITE" id="PS50198"/>
    </source>
</evidence>
<evidence type="ECO:0000256" key="1">
    <source>
        <dbReference type="ARBA" id="ARBA00018370"/>
    </source>
</evidence>
<dbReference type="InterPro" id="IPR050280">
    <property type="entry name" value="OMP_Chaperone_SurA"/>
</dbReference>
<keyword evidence="5 8" id="KW-0413">Isomerase</keyword>
<dbReference type="GO" id="GO:0003755">
    <property type="term" value="F:peptidyl-prolyl cis-trans isomerase activity"/>
    <property type="evidence" value="ECO:0007669"/>
    <property type="project" value="UniProtKB-KW"/>
</dbReference>
<evidence type="ECO:0000256" key="4">
    <source>
        <dbReference type="ARBA" id="ARBA00031484"/>
    </source>
</evidence>
<dbReference type="AlphaFoldDB" id="A0A238JEI9"/>